<sequence length="114" mass="12894">MRADDETWCLPGGYTEPNESPRETAVRETREETGLTVEPVDLVGIYTRASGEYGPHGLVVHVYLCAVNGGDLEVSHEGQDVRYWSIDEVPVWHNHHHAHCARDARELWGEMANR</sequence>
<dbReference type="InterPro" id="IPR020476">
    <property type="entry name" value="Nudix_hydrolase"/>
</dbReference>
<keyword evidence="5" id="KW-1185">Reference proteome</keyword>
<evidence type="ECO:0000313" key="5">
    <source>
        <dbReference type="Proteomes" id="UP001596417"/>
    </source>
</evidence>
<name>A0ABD5YYD4_9EURY</name>
<dbReference type="PRINTS" id="PR00502">
    <property type="entry name" value="NUDIXFAMILY"/>
</dbReference>
<dbReference type="Gene3D" id="3.90.79.10">
    <property type="entry name" value="Nucleoside Triphosphate Pyrophosphohydrolase"/>
    <property type="match status" value="1"/>
</dbReference>
<comment type="caution">
    <text evidence="4">The sequence shown here is derived from an EMBL/GenBank/DDBJ whole genome shotgun (WGS) entry which is preliminary data.</text>
</comment>
<dbReference type="InterPro" id="IPR015797">
    <property type="entry name" value="NUDIX_hydrolase-like_dom_sf"/>
</dbReference>
<feature type="domain" description="Nudix hydrolase" evidence="3">
    <location>
        <begin position="1"/>
        <end position="106"/>
    </location>
</feature>
<dbReference type="InterPro" id="IPR020084">
    <property type="entry name" value="NUDIX_hydrolase_CS"/>
</dbReference>
<evidence type="ECO:0000256" key="1">
    <source>
        <dbReference type="ARBA" id="ARBA00022801"/>
    </source>
</evidence>
<evidence type="ECO:0000256" key="2">
    <source>
        <dbReference type="SAM" id="MobiDB-lite"/>
    </source>
</evidence>
<keyword evidence="1" id="KW-0378">Hydrolase</keyword>
<organism evidence="4 5">
    <name type="scientific">Halocatena marina</name>
    <dbReference type="NCBI Taxonomy" id="2934937"/>
    <lineage>
        <taxon>Archaea</taxon>
        <taxon>Methanobacteriati</taxon>
        <taxon>Methanobacteriota</taxon>
        <taxon>Stenosarchaea group</taxon>
        <taxon>Halobacteria</taxon>
        <taxon>Halobacteriales</taxon>
        <taxon>Natronomonadaceae</taxon>
        <taxon>Halocatena</taxon>
    </lineage>
</organism>
<evidence type="ECO:0000313" key="4">
    <source>
        <dbReference type="EMBL" id="MFC7191685.1"/>
    </source>
</evidence>
<dbReference type="PANTHER" id="PTHR43736:SF1">
    <property type="entry name" value="DIHYDRONEOPTERIN TRIPHOSPHATE DIPHOSPHATASE"/>
    <property type="match status" value="1"/>
</dbReference>
<accession>A0ABD5YYD4</accession>
<dbReference type="AlphaFoldDB" id="A0ABD5YYD4"/>
<evidence type="ECO:0000259" key="3">
    <source>
        <dbReference type="PROSITE" id="PS51462"/>
    </source>
</evidence>
<feature type="region of interest" description="Disordered" evidence="2">
    <location>
        <begin position="1"/>
        <end position="33"/>
    </location>
</feature>
<dbReference type="InterPro" id="IPR000086">
    <property type="entry name" value="NUDIX_hydrolase_dom"/>
</dbReference>
<dbReference type="PROSITE" id="PS51462">
    <property type="entry name" value="NUDIX"/>
    <property type="match status" value="1"/>
</dbReference>
<feature type="compositionally biased region" description="Basic and acidic residues" evidence="2">
    <location>
        <begin position="19"/>
        <end position="33"/>
    </location>
</feature>
<dbReference type="PROSITE" id="PS00893">
    <property type="entry name" value="NUDIX_BOX"/>
    <property type="match status" value="1"/>
</dbReference>
<dbReference type="Proteomes" id="UP001596417">
    <property type="component" value="Unassembled WGS sequence"/>
</dbReference>
<dbReference type="SUPFAM" id="SSF55811">
    <property type="entry name" value="Nudix"/>
    <property type="match status" value="1"/>
</dbReference>
<dbReference type="RefSeq" id="WP_390206301.1">
    <property type="nucleotide sequence ID" value="NZ_JBHTAX010000001.1"/>
</dbReference>
<dbReference type="Pfam" id="PF00293">
    <property type="entry name" value="NUDIX"/>
    <property type="match status" value="1"/>
</dbReference>
<dbReference type="EMBL" id="JBHTAX010000001">
    <property type="protein sequence ID" value="MFC7191685.1"/>
    <property type="molecule type" value="Genomic_DNA"/>
</dbReference>
<dbReference type="GO" id="GO:0016787">
    <property type="term" value="F:hydrolase activity"/>
    <property type="evidence" value="ECO:0007669"/>
    <property type="project" value="UniProtKB-KW"/>
</dbReference>
<gene>
    <name evidence="4" type="ORF">ACFQL7_19095</name>
</gene>
<reference evidence="4 5" key="1">
    <citation type="journal article" date="2019" name="Int. J. Syst. Evol. Microbiol.">
        <title>The Global Catalogue of Microorganisms (GCM) 10K type strain sequencing project: providing services to taxonomists for standard genome sequencing and annotation.</title>
        <authorList>
            <consortium name="The Broad Institute Genomics Platform"/>
            <consortium name="The Broad Institute Genome Sequencing Center for Infectious Disease"/>
            <person name="Wu L."/>
            <person name="Ma J."/>
        </authorList>
    </citation>
    <scope>NUCLEOTIDE SEQUENCE [LARGE SCALE GENOMIC DNA]</scope>
    <source>
        <strain evidence="4 5">RDMS1</strain>
    </source>
</reference>
<proteinExistence type="predicted"/>
<protein>
    <submittedName>
        <fullName evidence="4">NUDIX domain-containing protein</fullName>
    </submittedName>
</protein>
<dbReference type="PANTHER" id="PTHR43736">
    <property type="entry name" value="ADP-RIBOSE PYROPHOSPHATASE"/>
    <property type="match status" value="1"/>
</dbReference>